<evidence type="ECO:0000256" key="4">
    <source>
        <dbReference type="ARBA" id="ARBA00023002"/>
    </source>
</evidence>
<evidence type="ECO:0000259" key="8">
    <source>
        <dbReference type="PROSITE" id="PS51324"/>
    </source>
</evidence>
<dbReference type="SUPFAM" id="SSF69000">
    <property type="entry name" value="FAD-dependent thiol oxidase"/>
    <property type="match status" value="1"/>
</dbReference>
<evidence type="ECO:0000313" key="10">
    <source>
        <dbReference type="Proteomes" id="UP000002748"/>
    </source>
</evidence>
<dbReference type="InterPro" id="IPR039799">
    <property type="entry name" value="ALR/ERV"/>
</dbReference>
<evidence type="ECO:0000256" key="7">
    <source>
        <dbReference type="SAM" id="MobiDB-lite"/>
    </source>
</evidence>
<feature type="compositionally biased region" description="Basic and acidic residues" evidence="7">
    <location>
        <begin position="124"/>
        <end position="143"/>
    </location>
</feature>
<dbReference type="RefSeq" id="XP_014180789.1">
    <property type="nucleotide sequence ID" value="XM_014325314.1"/>
</dbReference>
<sequence>MFSVPRVARLFLILTALLAIPSLYLFYPGPRPAALQKFGWDVGGIDGEHFRTPAEILEANSNQQDHQVTPEQAAVEIEDEEQRALIDGESVNHGSGGAAPEHVGESGGDVRKGSGGGGGPADDSFDHEKHREVSGGKEEQHAMGAHGGEEIGKVIMPHLGNATAKAELGRGSWRLLHLMTLRYPDHPTPDDRAALKSFFHLFSRLYPCGECAEHFQGMLKEYPVQTGSRKSASLWLCNLHNIVNARLHKPEFDCLTLDETYDCGCGNETAPAGAEGKEGGKGKREYTAVIEA</sequence>
<dbReference type="GO" id="GO:0016971">
    <property type="term" value="F:flavin-dependent sulfhydryl oxidase activity"/>
    <property type="evidence" value="ECO:0007669"/>
    <property type="project" value="InterPro"/>
</dbReference>
<feature type="region of interest" description="Disordered" evidence="7">
    <location>
        <begin position="89"/>
        <end position="143"/>
    </location>
</feature>
<reference evidence="9 10" key="1">
    <citation type="journal article" date="2012" name="Eukaryot. Cell">
        <title>Draft genome sequence of CBS 2479, the standard type strain of Trichosporon asahii.</title>
        <authorList>
            <person name="Yang R.Y."/>
            <person name="Li H.T."/>
            <person name="Zhu H."/>
            <person name="Zhou G.P."/>
            <person name="Wang M."/>
            <person name="Wang L."/>
        </authorList>
    </citation>
    <scope>NUCLEOTIDE SEQUENCE [LARGE SCALE GENOMIC DNA]</scope>
    <source>
        <strain evidence="10">ATCC 90039 / CBS 2479 / JCM 2466 / KCTC 7840 / NCYC 2677 / UAMH 7654</strain>
    </source>
</reference>
<dbReference type="HOGENOM" id="CLU_953730_0_0_1"/>
<organism evidence="9 10">
    <name type="scientific">Trichosporon asahii var. asahii (strain ATCC 90039 / CBS 2479 / JCM 2466 / KCTC 7840 / NBRC 103889/ NCYC 2677 / UAMH 7654)</name>
    <name type="common">Yeast</name>
    <dbReference type="NCBI Taxonomy" id="1186058"/>
    <lineage>
        <taxon>Eukaryota</taxon>
        <taxon>Fungi</taxon>
        <taxon>Dikarya</taxon>
        <taxon>Basidiomycota</taxon>
        <taxon>Agaricomycotina</taxon>
        <taxon>Tremellomycetes</taxon>
        <taxon>Trichosporonales</taxon>
        <taxon>Trichosporonaceae</taxon>
        <taxon>Trichosporon</taxon>
    </lineage>
</organism>
<protein>
    <recommendedName>
        <fullName evidence="6">Sulfhydryl oxidase</fullName>
        <ecNumber evidence="6">1.8.3.2</ecNumber>
    </recommendedName>
</protein>
<dbReference type="GO" id="GO:0050660">
    <property type="term" value="F:flavin adenine dinucleotide binding"/>
    <property type="evidence" value="ECO:0007669"/>
    <property type="project" value="TreeGrafter"/>
</dbReference>
<dbReference type="OrthoDB" id="59470at2759"/>
<dbReference type="VEuPathDB" id="FungiDB:A1Q1_02369"/>
<dbReference type="PANTHER" id="PTHR12645:SF1">
    <property type="entry name" value="FAD-LINKED SULFHYDRYL OXIDASE ERV2"/>
    <property type="match status" value="1"/>
</dbReference>
<keyword evidence="4 6" id="KW-0560">Oxidoreductase</keyword>
<evidence type="ECO:0000256" key="3">
    <source>
        <dbReference type="ARBA" id="ARBA00022827"/>
    </source>
</evidence>
<dbReference type="GeneID" id="25985883"/>
<comment type="caution">
    <text evidence="9">The sequence shown here is derived from an EMBL/GenBank/DDBJ whole genome shotgun (WGS) entry which is preliminary data.</text>
</comment>
<keyword evidence="6" id="KW-0812">Transmembrane</keyword>
<feature type="transmembrane region" description="Helical" evidence="6">
    <location>
        <begin position="7"/>
        <end position="27"/>
    </location>
</feature>
<comment type="catalytic activity">
    <reaction evidence="6">
        <text>2 R'C(R)SH + O2 = R'C(R)S-S(R)CR' + H2O2</text>
        <dbReference type="Rhea" id="RHEA:17357"/>
        <dbReference type="ChEBI" id="CHEBI:15379"/>
        <dbReference type="ChEBI" id="CHEBI:16240"/>
        <dbReference type="ChEBI" id="CHEBI:16520"/>
        <dbReference type="ChEBI" id="CHEBI:17412"/>
        <dbReference type="EC" id="1.8.3.2"/>
    </reaction>
</comment>
<dbReference type="GO" id="GO:0005739">
    <property type="term" value="C:mitochondrion"/>
    <property type="evidence" value="ECO:0007669"/>
    <property type="project" value="TreeGrafter"/>
</dbReference>
<feature type="compositionally biased region" description="Basic and acidic residues" evidence="7">
    <location>
        <begin position="102"/>
        <end position="112"/>
    </location>
</feature>
<dbReference type="Proteomes" id="UP000002748">
    <property type="component" value="Unassembled WGS sequence"/>
</dbReference>
<gene>
    <name evidence="9" type="ORF">A1Q1_02369</name>
</gene>
<dbReference type="EC" id="1.8.3.2" evidence="6"/>
<evidence type="ECO:0000256" key="1">
    <source>
        <dbReference type="ARBA" id="ARBA00001974"/>
    </source>
</evidence>
<keyword evidence="5" id="KW-1015">Disulfide bond</keyword>
<dbReference type="PROSITE" id="PS51324">
    <property type="entry name" value="ERV_ALR"/>
    <property type="match status" value="1"/>
</dbReference>
<dbReference type="FunFam" id="1.20.120.310:FF:000002">
    <property type="entry name" value="Sulfhydryl oxidase"/>
    <property type="match status" value="1"/>
</dbReference>
<dbReference type="Gene3D" id="1.20.120.310">
    <property type="entry name" value="ERV/ALR sulfhydryl oxidase domain"/>
    <property type="match status" value="1"/>
</dbReference>
<dbReference type="AlphaFoldDB" id="J6F0H5"/>
<evidence type="ECO:0000256" key="6">
    <source>
        <dbReference type="RuleBase" id="RU371123"/>
    </source>
</evidence>
<evidence type="ECO:0000256" key="2">
    <source>
        <dbReference type="ARBA" id="ARBA00022630"/>
    </source>
</evidence>
<proteinExistence type="predicted"/>
<keyword evidence="2 6" id="KW-0285">Flavoprotein</keyword>
<name>J6F0H5_TRIAS</name>
<dbReference type="PANTHER" id="PTHR12645">
    <property type="entry name" value="ALR/ERV"/>
    <property type="match status" value="1"/>
</dbReference>
<keyword evidence="6" id="KW-0472">Membrane</keyword>
<dbReference type="InterPro" id="IPR036774">
    <property type="entry name" value="ERV/ALR_sulphydryl_oxid_sf"/>
</dbReference>
<accession>J6F0H5</accession>
<dbReference type="EMBL" id="ALBS01000196">
    <property type="protein sequence ID" value="EJT48642.1"/>
    <property type="molecule type" value="Genomic_DNA"/>
</dbReference>
<dbReference type="Pfam" id="PF04777">
    <property type="entry name" value="Evr1_Alr"/>
    <property type="match status" value="1"/>
</dbReference>
<dbReference type="InterPro" id="IPR017905">
    <property type="entry name" value="ERV/ALR_sulphydryl_oxidase"/>
</dbReference>
<dbReference type="KEGG" id="tasa:A1Q1_02369"/>
<evidence type="ECO:0000313" key="9">
    <source>
        <dbReference type="EMBL" id="EJT48642.1"/>
    </source>
</evidence>
<keyword evidence="3 6" id="KW-0274">FAD</keyword>
<keyword evidence="6" id="KW-1133">Transmembrane helix</keyword>
<comment type="cofactor">
    <cofactor evidence="1 6">
        <name>FAD</name>
        <dbReference type="ChEBI" id="CHEBI:57692"/>
    </cofactor>
</comment>
<feature type="domain" description="ERV/ALR sulfhydryl oxidase" evidence="8">
    <location>
        <begin position="161"/>
        <end position="261"/>
    </location>
</feature>
<evidence type="ECO:0000256" key="5">
    <source>
        <dbReference type="ARBA" id="ARBA00023157"/>
    </source>
</evidence>